<feature type="non-terminal residue" evidence="2">
    <location>
        <position position="1"/>
    </location>
</feature>
<gene>
    <name evidence="2" type="ORF">HNS30_40980</name>
</gene>
<feature type="region of interest" description="Disordered" evidence="1">
    <location>
        <begin position="115"/>
        <end position="139"/>
    </location>
</feature>
<organism evidence="2 3">
    <name type="scientific">Corallococcus exercitus</name>
    <dbReference type="NCBI Taxonomy" id="2316736"/>
    <lineage>
        <taxon>Bacteria</taxon>
        <taxon>Pseudomonadati</taxon>
        <taxon>Myxococcota</taxon>
        <taxon>Myxococcia</taxon>
        <taxon>Myxococcales</taxon>
        <taxon>Cystobacterineae</taxon>
        <taxon>Myxococcaceae</taxon>
        <taxon>Corallococcus</taxon>
    </lineage>
</organism>
<proteinExistence type="predicted"/>
<dbReference type="AlphaFoldDB" id="A0A7Y4K1U9"/>
<sequence>PSEQSRFALARVVDAPRLYLLGDMDGCPAKGEPACRQRSYVVNGDTVVTGRDLGRYRCAFFPNKVGGSAGWVDRSKLQPLPVAVPTLQDWVGHWKDGDNGLRITVQGGQLHVDGDAYWPSANPTPEQRPYGPNMGQVEA</sequence>
<reference evidence="2 3" key="1">
    <citation type="submission" date="2020-05" db="EMBL/GenBank/DDBJ databases">
        <authorList>
            <person name="Whitworth D."/>
        </authorList>
    </citation>
    <scope>NUCLEOTIDE SEQUENCE [LARGE SCALE GENOMIC DNA]</scope>
    <source>
        <strain evidence="2 3">CA046A</strain>
    </source>
</reference>
<dbReference type="Proteomes" id="UP000528460">
    <property type="component" value="Unassembled WGS sequence"/>
</dbReference>
<protein>
    <submittedName>
        <fullName evidence="2">Uncharacterized protein</fullName>
    </submittedName>
</protein>
<comment type="caution">
    <text evidence="2">The sequence shown here is derived from an EMBL/GenBank/DDBJ whole genome shotgun (WGS) entry which is preliminary data.</text>
</comment>
<evidence type="ECO:0000313" key="2">
    <source>
        <dbReference type="EMBL" id="NOK15391.1"/>
    </source>
</evidence>
<name>A0A7Y4K1U9_9BACT</name>
<evidence type="ECO:0000313" key="3">
    <source>
        <dbReference type="Proteomes" id="UP000528460"/>
    </source>
</evidence>
<feature type="non-terminal residue" evidence="2">
    <location>
        <position position="139"/>
    </location>
</feature>
<accession>A0A7Y4K1U9</accession>
<dbReference type="EMBL" id="JABFJW010000834">
    <property type="protein sequence ID" value="NOK15391.1"/>
    <property type="molecule type" value="Genomic_DNA"/>
</dbReference>
<evidence type="ECO:0000256" key="1">
    <source>
        <dbReference type="SAM" id="MobiDB-lite"/>
    </source>
</evidence>